<keyword evidence="10" id="KW-1185">Reference proteome</keyword>
<feature type="compositionally biased region" description="Basic and acidic residues" evidence="7">
    <location>
        <begin position="321"/>
        <end position="347"/>
    </location>
</feature>
<dbReference type="InterPro" id="IPR000504">
    <property type="entry name" value="RRM_dom"/>
</dbReference>
<comment type="similarity">
    <text evidence="1">Belongs to the HTATSF1 family.</text>
</comment>
<feature type="compositionally biased region" description="Acidic residues" evidence="7">
    <location>
        <begin position="310"/>
        <end position="320"/>
    </location>
</feature>
<dbReference type="GO" id="GO:0005684">
    <property type="term" value="C:U2-type spliceosomal complex"/>
    <property type="evidence" value="ECO:0007669"/>
    <property type="project" value="TreeGrafter"/>
</dbReference>
<dbReference type="GO" id="GO:0000398">
    <property type="term" value="P:mRNA splicing, via spliceosome"/>
    <property type="evidence" value="ECO:0007669"/>
    <property type="project" value="UniProtKB-ARBA"/>
</dbReference>
<evidence type="ECO:0000313" key="9">
    <source>
        <dbReference type="EMBL" id="KAF2866733.1"/>
    </source>
</evidence>
<organism evidence="9 10">
    <name type="scientific">Massariosphaeria phaeospora</name>
    <dbReference type="NCBI Taxonomy" id="100035"/>
    <lineage>
        <taxon>Eukaryota</taxon>
        <taxon>Fungi</taxon>
        <taxon>Dikarya</taxon>
        <taxon>Ascomycota</taxon>
        <taxon>Pezizomycotina</taxon>
        <taxon>Dothideomycetes</taxon>
        <taxon>Pleosporomycetidae</taxon>
        <taxon>Pleosporales</taxon>
        <taxon>Pleosporales incertae sedis</taxon>
        <taxon>Massariosphaeria</taxon>
    </lineage>
</organism>
<dbReference type="AlphaFoldDB" id="A0A7C8I4B8"/>
<dbReference type="PANTHER" id="PTHR15608:SF0">
    <property type="entry name" value="HIV TAT-SPECIFIC FACTOR 1"/>
    <property type="match status" value="1"/>
</dbReference>
<name>A0A7C8I4B8_9PLEO</name>
<feature type="region of interest" description="Disordered" evidence="7">
    <location>
        <begin position="13"/>
        <end position="53"/>
    </location>
</feature>
<sequence length="347" mass="39439">MASKVDIEKELEAFLTDMRGGPPRVDAGEEPVGRKRKLSPPPPKTSSKQQKVQENRAVFITNLPKDITLAELTEEFSRYGIIDQGVDGTKRVKMYYDENGDFNRQALIVFFKKESVDLAIQMTDDMYFPGRYGSDKIKVDVADMAYKRYKDTAEVKSKLVRKDKKAVERNRAEMNQKLASWDDNDEENIREAYAPPQNKWGKVAVVKFAFTLESLKTDDLALVEIPADIREKAEESGDVTKVTIYDKEPEGIVTVRFKELDAAEDFCTKWNGKGFDGRTLQITVAEDRPKFRKSRAGPEEELARFNASLYDDDDDEEEDSKLDKDSKVSEGDKVIKGEKDGKGDEDN</sequence>
<keyword evidence="2" id="KW-0507">mRNA processing</keyword>
<dbReference type="FunFam" id="3.30.70.330:FF:000105">
    <property type="entry name" value="HIV Tat-specific factor 1 homolog"/>
    <property type="match status" value="1"/>
</dbReference>
<proteinExistence type="inferred from homology"/>
<evidence type="ECO:0000256" key="7">
    <source>
        <dbReference type="SAM" id="MobiDB-lite"/>
    </source>
</evidence>
<dbReference type="GO" id="GO:0003723">
    <property type="term" value="F:RNA binding"/>
    <property type="evidence" value="ECO:0007669"/>
    <property type="project" value="UniProtKB-UniRule"/>
</dbReference>
<dbReference type="Proteomes" id="UP000481861">
    <property type="component" value="Unassembled WGS sequence"/>
</dbReference>
<gene>
    <name evidence="9" type="ORF">BDV95DRAFT_196548</name>
</gene>
<dbReference type="PROSITE" id="PS50102">
    <property type="entry name" value="RRM"/>
    <property type="match status" value="1"/>
</dbReference>
<dbReference type="InterPro" id="IPR034393">
    <property type="entry name" value="TatSF1-like"/>
</dbReference>
<dbReference type="OrthoDB" id="10258585at2759"/>
<dbReference type="EMBL" id="JAADJZ010000026">
    <property type="protein sequence ID" value="KAF2866733.1"/>
    <property type="molecule type" value="Genomic_DNA"/>
</dbReference>
<dbReference type="InterPro" id="IPR035979">
    <property type="entry name" value="RBD_domain_sf"/>
</dbReference>
<evidence type="ECO:0000313" key="10">
    <source>
        <dbReference type="Proteomes" id="UP000481861"/>
    </source>
</evidence>
<dbReference type="SMART" id="SM00360">
    <property type="entry name" value="RRM"/>
    <property type="match status" value="2"/>
</dbReference>
<evidence type="ECO:0000256" key="5">
    <source>
        <dbReference type="ARBA" id="ARBA00023187"/>
    </source>
</evidence>
<evidence type="ECO:0000256" key="3">
    <source>
        <dbReference type="ARBA" id="ARBA00022737"/>
    </source>
</evidence>
<evidence type="ECO:0000256" key="1">
    <source>
        <dbReference type="ARBA" id="ARBA00007747"/>
    </source>
</evidence>
<evidence type="ECO:0000259" key="8">
    <source>
        <dbReference type="PROSITE" id="PS50102"/>
    </source>
</evidence>
<dbReference type="Pfam" id="PF00076">
    <property type="entry name" value="RRM_1"/>
    <property type="match status" value="1"/>
</dbReference>
<reference evidence="9 10" key="1">
    <citation type="submission" date="2020-01" db="EMBL/GenBank/DDBJ databases">
        <authorList>
            <consortium name="DOE Joint Genome Institute"/>
            <person name="Haridas S."/>
            <person name="Albert R."/>
            <person name="Binder M."/>
            <person name="Bloem J."/>
            <person name="Labutti K."/>
            <person name="Salamov A."/>
            <person name="Andreopoulos B."/>
            <person name="Baker S.E."/>
            <person name="Barry K."/>
            <person name="Bills G."/>
            <person name="Bluhm B.H."/>
            <person name="Cannon C."/>
            <person name="Castanera R."/>
            <person name="Culley D.E."/>
            <person name="Daum C."/>
            <person name="Ezra D."/>
            <person name="Gonzalez J.B."/>
            <person name="Henrissat B."/>
            <person name="Kuo A."/>
            <person name="Liang C."/>
            <person name="Lipzen A."/>
            <person name="Lutzoni F."/>
            <person name="Magnuson J."/>
            <person name="Mondo S."/>
            <person name="Nolan M."/>
            <person name="Ohm R."/>
            <person name="Pangilinan J."/>
            <person name="Park H.-J.H."/>
            <person name="Ramirez L."/>
            <person name="Alfaro M."/>
            <person name="Sun H."/>
            <person name="Tritt A."/>
            <person name="Yoshinaga Y."/>
            <person name="Zwiers L.-H.L."/>
            <person name="Turgeon B.G."/>
            <person name="Goodwin S.B."/>
            <person name="Spatafora J.W."/>
            <person name="Crous P.W."/>
            <person name="Grigoriev I.V."/>
        </authorList>
    </citation>
    <scope>NUCLEOTIDE SEQUENCE [LARGE SCALE GENOMIC DNA]</scope>
    <source>
        <strain evidence="9 10">CBS 611.86</strain>
    </source>
</reference>
<dbReference type="GO" id="GO:0005686">
    <property type="term" value="C:U2 snRNP"/>
    <property type="evidence" value="ECO:0007669"/>
    <property type="project" value="TreeGrafter"/>
</dbReference>
<keyword evidence="3" id="KW-0677">Repeat</keyword>
<protein>
    <recommendedName>
        <fullName evidence="8">RRM domain-containing protein</fullName>
    </recommendedName>
</protein>
<accession>A0A7C8I4B8</accession>
<comment type="caution">
    <text evidence="9">The sequence shown here is derived from an EMBL/GenBank/DDBJ whole genome shotgun (WGS) entry which is preliminary data.</text>
</comment>
<evidence type="ECO:0000256" key="6">
    <source>
        <dbReference type="PROSITE-ProRule" id="PRU00176"/>
    </source>
</evidence>
<keyword evidence="5" id="KW-0508">mRNA splicing</keyword>
<evidence type="ECO:0000256" key="2">
    <source>
        <dbReference type="ARBA" id="ARBA00022664"/>
    </source>
</evidence>
<feature type="region of interest" description="Disordered" evidence="7">
    <location>
        <begin position="291"/>
        <end position="347"/>
    </location>
</feature>
<keyword evidence="4 6" id="KW-0694">RNA-binding</keyword>
<feature type="domain" description="RRM" evidence="8">
    <location>
        <begin position="56"/>
        <end position="144"/>
    </location>
</feature>
<dbReference type="Gene3D" id="3.30.70.330">
    <property type="match status" value="2"/>
</dbReference>
<dbReference type="PANTHER" id="PTHR15608">
    <property type="entry name" value="SPLICING FACTOR U2AF-ASSOCIATED PROTEIN 2"/>
    <property type="match status" value="1"/>
</dbReference>
<dbReference type="SUPFAM" id="SSF54928">
    <property type="entry name" value="RNA-binding domain, RBD"/>
    <property type="match status" value="2"/>
</dbReference>
<dbReference type="InterPro" id="IPR012677">
    <property type="entry name" value="Nucleotide-bd_a/b_plait_sf"/>
</dbReference>
<evidence type="ECO:0000256" key="4">
    <source>
        <dbReference type="ARBA" id="ARBA00022884"/>
    </source>
</evidence>